<dbReference type="KEGG" id="dgi:Desgi_1927"/>
<sequence>MSILEKAYELGQEIAASEELNNMKNAEQSMMADPEAQSIIQEFNTKQKQYLDMQKQGQQLTDAQKSEVADLEKRMLDNSLIYSFFQAQQNFEKVLEEINNIISSAITGQQASCSDECCSSCSGCGH</sequence>
<dbReference type="Pfam" id="PF06133">
    <property type="entry name" value="Com_YlbF"/>
    <property type="match status" value="1"/>
</dbReference>
<accession>R4KLF3</accession>
<evidence type="ECO:0000313" key="2">
    <source>
        <dbReference type="Proteomes" id="UP000013520"/>
    </source>
</evidence>
<dbReference type="HOGENOM" id="CLU_140243_1_1_9"/>
<dbReference type="EMBL" id="CP003273">
    <property type="protein sequence ID" value="AGL01375.1"/>
    <property type="molecule type" value="Genomic_DNA"/>
</dbReference>
<dbReference type="PANTHER" id="PTHR38448:SF1">
    <property type="entry name" value="YLBF FAMILY REGULATOR"/>
    <property type="match status" value="1"/>
</dbReference>
<dbReference type="Proteomes" id="UP000013520">
    <property type="component" value="Chromosome"/>
</dbReference>
<name>R4KLF3_9FIRM</name>
<gene>
    <name evidence="1" type="ORF">Desgi_1927</name>
</gene>
<dbReference type="OrthoDB" id="2112157at2"/>
<dbReference type="STRING" id="767817.Desgi_1927"/>
<evidence type="ECO:0000313" key="1">
    <source>
        <dbReference type="EMBL" id="AGL01375.1"/>
    </source>
</evidence>
<keyword evidence="2" id="KW-1185">Reference proteome</keyword>
<organism evidence="1 2">
    <name type="scientific">Desulfoscipio gibsoniae DSM 7213</name>
    <dbReference type="NCBI Taxonomy" id="767817"/>
    <lineage>
        <taxon>Bacteria</taxon>
        <taxon>Bacillati</taxon>
        <taxon>Bacillota</taxon>
        <taxon>Clostridia</taxon>
        <taxon>Eubacteriales</taxon>
        <taxon>Desulfallaceae</taxon>
        <taxon>Desulfoscipio</taxon>
    </lineage>
</organism>
<dbReference type="RefSeq" id="WP_006522555.1">
    <property type="nucleotide sequence ID" value="NC_021184.1"/>
</dbReference>
<dbReference type="eggNOG" id="COG3679">
    <property type="taxonomic scope" value="Bacteria"/>
</dbReference>
<dbReference type="InterPro" id="IPR052767">
    <property type="entry name" value="Bact_com_dev_regulator"/>
</dbReference>
<dbReference type="Gene3D" id="1.20.1500.10">
    <property type="entry name" value="YheA/YmcA-like"/>
    <property type="match status" value="1"/>
</dbReference>
<protein>
    <submittedName>
        <fullName evidence="1">Uncharacterized protein</fullName>
    </submittedName>
</protein>
<dbReference type="InterPro" id="IPR010368">
    <property type="entry name" value="Com_YlbF"/>
</dbReference>
<dbReference type="InterPro" id="IPR023378">
    <property type="entry name" value="YheA/YmcA-like_dom_sf"/>
</dbReference>
<dbReference type="PANTHER" id="PTHR38448">
    <property type="entry name" value="REGULATORY PROTEIN YLBF-RELATED"/>
    <property type="match status" value="1"/>
</dbReference>
<dbReference type="SUPFAM" id="SSF158622">
    <property type="entry name" value="YheA/YmcA-like"/>
    <property type="match status" value="1"/>
</dbReference>
<dbReference type="AlphaFoldDB" id="R4KLF3"/>
<reference evidence="1 2" key="1">
    <citation type="submission" date="2012-01" db="EMBL/GenBank/DDBJ databases">
        <title>Complete sequence of Desulfotomaculum gibsoniae DSM 7213.</title>
        <authorList>
            <consortium name="US DOE Joint Genome Institute"/>
            <person name="Lucas S."/>
            <person name="Han J."/>
            <person name="Lapidus A."/>
            <person name="Cheng J.-F."/>
            <person name="Goodwin L."/>
            <person name="Pitluck S."/>
            <person name="Peters L."/>
            <person name="Ovchinnikova G."/>
            <person name="Teshima H."/>
            <person name="Detter J.C."/>
            <person name="Han C."/>
            <person name="Tapia R."/>
            <person name="Land M."/>
            <person name="Hauser L."/>
            <person name="Kyrpides N."/>
            <person name="Ivanova N."/>
            <person name="Pagani I."/>
            <person name="Parshina S."/>
            <person name="Plugge C."/>
            <person name="Muyzer G."/>
            <person name="Kuever J."/>
            <person name="Ivanova A."/>
            <person name="Nazina T."/>
            <person name="Klenk H.-P."/>
            <person name="Brambilla E."/>
            <person name="Spring S."/>
            <person name="Stams A.F."/>
            <person name="Woyke T."/>
        </authorList>
    </citation>
    <scope>NUCLEOTIDE SEQUENCE [LARGE SCALE GENOMIC DNA]</scope>
    <source>
        <strain evidence="1 2">DSM 7213</strain>
    </source>
</reference>
<proteinExistence type="predicted"/>